<dbReference type="InterPro" id="IPR051414">
    <property type="entry name" value="Adenylate-forming_Reductase"/>
</dbReference>
<dbReference type="STRING" id="1214573.A0A0G2H6P2"/>
<dbReference type="InterPro" id="IPR042099">
    <property type="entry name" value="ANL_N_sf"/>
</dbReference>
<dbReference type="SUPFAM" id="SSF51735">
    <property type="entry name" value="NAD(P)-binding Rossmann-fold domains"/>
    <property type="match status" value="1"/>
</dbReference>
<dbReference type="PANTHER" id="PTHR43439:SF2">
    <property type="entry name" value="ENZYME, PUTATIVE (JCVI)-RELATED"/>
    <property type="match status" value="1"/>
</dbReference>
<dbReference type="SMART" id="SM00823">
    <property type="entry name" value="PKS_PP"/>
    <property type="match status" value="1"/>
</dbReference>
<dbReference type="SUPFAM" id="SSF56801">
    <property type="entry name" value="Acetyl-CoA synthetase-like"/>
    <property type="match status" value="1"/>
</dbReference>
<gene>
    <name evidence="4" type="ORF">UCDDA912_g09214</name>
</gene>
<dbReference type="AlphaFoldDB" id="A0A0G2H6P2"/>
<dbReference type="EMBL" id="LCUC01000441">
    <property type="protein sequence ID" value="KKY30833.1"/>
    <property type="molecule type" value="Genomic_DNA"/>
</dbReference>
<dbReference type="InterPro" id="IPR009081">
    <property type="entry name" value="PP-bd_ACP"/>
</dbReference>
<dbReference type="Gene3D" id="3.40.50.720">
    <property type="entry name" value="NAD(P)-binding Rossmann-like Domain"/>
    <property type="match status" value="1"/>
</dbReference>
<dbReference type="PROSITE" id="PS00012">
    <property type="entry name" value="PHOSPHOPANTETHEINE"/>
    <property type="match status" value="1"/>
</dbReference>
<dbReference type="InterPro" id="IPR000873">
    <property type="entry name" value="AMP-dep_synth/lig_dom"/>
</dbReference>
<dbReference type="Pfam" id="PF07993">
    <property type="entry name" value="NAD_binding_4"/>
    <property type="match status" value="1"/>
</dbReference>
<dbReference type="InterPro" id="IPR036291">
    <property type="entry name" value="NAD(P)-bd_dom_sf"/>
</dbReference>
<protein>
    <submittedName>
        <fullName evidence="4">Putative nonribosomal peptide synthetase</fullName>
    </submittedName>
</protein>
<keyword evidence="1" id="KW-0596">Phosphopantetheine</keyword>
<dbReference type="InterPro" id="IPR020845">
    <property type="entry name" value="AMP-binding_CS"/>
</dbReference>
<dbReference type="SUPFAM" id="SSF47336">
    <property type="entry name" value="ACP-like"/>
    <property type="match status" value="1"/>
</dbReference>
<comment type="caution">
    <text evidence="4">The sequence shown here is derived from an EMBL/GenBank/DDBJ whole genome shotgun (WGS) entry which is preliminary data.</text>
</comment>
<evidence type="ECO:0000259" key="3">
    <source>
        <dbReference type="PROSITE" id="PS50075"/>
    </source>
</evidence>
<evidence type="ECO:0000256" key="2">
    <source>
        <dbReference type="ARBA" id="ARBA00022553"/>
    </source>
</evidence>
<dbReference type="Gene3D" id="1.10.1200.10">
    <property type="entry name" value="ACP-like"/>
    <property type="match status" value="1"/>
</dbReference>
<keyword evidence="2" id="KW-0597">Phosphoprotein</keyword>
<organism evidence="4 5">
    <name type="scientific">Diaporthe ampelina</name>
    <dbReference type="NCBI Taxonomy" id="1214573"/>
    <lineage>
        <taxon>Eukaryota</taxon>
        <taxon>Fungi</taxon>
        <taxon>Dikarya</taxon>
        <taxon>Ascomycota</taxon>
        <taxon>Pezizomycotina</taxon>
        <taxon>Sordariomycetes</taxon>
        <taxon>Sordariomycetidae</taxon>
        <taxon>Diaporthales</taxon>
        <taxon>Diaporthaceae</taxon>
        <taxon>Diaporthe</taxon>
    </lineage>
</organism>
<evidence type="ECO:0000313" key="4">
    <source>
        <dbReference type="EMBL" id="KKY30833.1"/>
    </source>
</evidence>
<dbReference type="Gene3D" id="3.40.50.12780">
    <property type="entry name" value="N-terminal domain of ligase-like"/>
    <property type="match status" value="1"/>
</dbReference>
<dbReference type="InterPro" id="IPR006162">
    <property type="entry name" value="Ppantetheine_attach_site"/>
</dbReference>
<evidence type="ECO:0000256" key="1">
    <source>
        <dbReference type="ARBA" id="ARBA00022450"/>
    </source>
</evidence>
<evidence type="ECO:0000313" key="5">
    <source>
        <dbReference type="Proteomes" id="UP000034680"/>
    </source>
</evidence>
<dbReference type="Pfam" id="PF23562">
    <property type="entry name" value="AMP-binding_C_3"/>
    <property type="match status" value="1"/>
</dbReference>
<keyword evidence="5" id="KW-1185">Reference proteome</keyword>
<dbReference type="GO" id="GO:0031177">
    <property type="term" value="F:phosphopantetheine binding"/>
    <property type="evidence" value="ECO:0007669"/>
    <property type="project" value="InterPro"/>
</dbReference>
<feature type="domain" description="Carrier" evidence="3">
    <location>
        <begin position="567"/>
        <end position="650"/>
    </location>
</feature>
<dbReference type="InterPro" id="IPR013120">
    <property type="entry name" value="FAR_NAD-bd"/>
</dbReference>
<dbReference type="InterPro" id="IPR020806">
    <property type="entry name" value="PKS_PP-bd"/>
</dbReference>
<dbReference type="Pfam" id="PF00501">
    <property type="entry name" value="AMP-binding"/>
    <property type="match status" value="1"/>
</dbReference>
<dbReference type="PANTHER" id="PTHR43439">
    <property type="entry name" value="PHENYLACETATE-COENZYME A LIGASE"/>
    <property type="match status" value="1"/>
</dbReference>
<dbReference type="Pfam" id="PF00550">
    <property type="entry name" value="PP-binding"/>
    <property type="match status" value="1"/>
</dbReference>
<dbReference type="InterPro" id="IPR036736">
    <property type="entry name" value="ACP-like_sf"/>
</dbReference>
<dbReference type="PROSITE" id="PS00455">
    <property type="entry name" value="AMP_BINDING"/>
    <property type="match status" value="1"/>
</dbReference>
<name>A0A0G2H6P2_9PEZI</name>
<dbReference type="PROSITE" id="PS50075">
    <property type="entry name" value="CARRIER"/>
    <property type="match status" value="1"/>
</dbReference>
<dbReference type="OrthoDB" id="429813at2759"/>
<dbReference type="Proteomes" id="UP000034680">
    <property type="component" value="Unassembled WGS sequence"/>
</dbReference>
<reference evidence="4 5" key="2">
    <citation type="submission" date="2015-05" db="EMBL/GenBank/DDBJ databases">
        <authorList>
            <person name="Morales-Cruz A."/>
            <person name="Amrine K.C."/>
            <person name="Cantu D."/>
        </authorList>
    </citation>
    <scope>NUCLEOTIDE SEQUENCE [LARGE SCALE GENOMIC DNA]</scope>
    <source>
        <strain evidence="4">DA912</strain>
    </source>
</reference>
<accession>A0A0G2H6P2</accession>
<proteinExistence type="predicted"/>
<sequence length="1068" mass="118061">MGSVANPNPTPYGRRLLPTLIDEVSSQDPDRECFQVPRSSEPSDGWRVLTWKDMANAVNRCAHRIVELCGTPEKDSFPTIAYIGPNDVRYIVMMVAAVKAGYTAMFISPRNSKEGQLGLFDKTGCNILAFAGSHKETVQPWLAEREMQAVEVSPLDAWFPEEQVPHFPYNKTFDEAEWDPFLVLHTSGSTGLPKPIIVRQGMWSANDGFHNLPLWEGRNVSLREWADRSKRHFIPMPLFHIAGLLCVVCMSMFWDTPVCLGIAERPLSSDLVVECLEKLDVESTLLPPALVEELSQSEEGLRALTRLNVVAFGGGNLAREAGNRVAQQGTALMNLIGATEFAPFPTYARGDPSLWQYFIYNPETMGCEFRKQGDEEVYEMVIVRQKQNQHPHPGLQGVFYTFPELNEWSTRDLYRPHPTKPHHWIYHGRSDNIIVFSSGEKLNPVTIEEIVGDHNSLKGAMVVGAEKFQAGLILEPRVHPKTEEEERALLDSVWPLVEKANEETVAHGRISRDLMILSNPDKPFSRAGKGTIQRAITVKLYKDEIERLYEASGADEHAKEIVDLDLESEEALAQSIVATLRKYVAAERLDVDVDFFAAGIDSMGVLKASKLLRAGLKDAGREVDDKAVAARVIYQNATPRRLAAHILGNVLSGQDHALSEDEQQQQAMHAFWKKYTQNLIKARPNRPDPSNDNQTVILTGSTGMLGSYLLDFMAHNPRVAKIICLNRAADGGRAQQAKAFADRGLDPSTLATKAEFHHADLSRPRLGLPDAVYTRLQAEADRVIHNAWPVNFNIPIESFEPSLAGVRHIADLAALAARRVAVTFISSIAVADRWDPAARGAAKVPEARLEDPALPSGGYGRSKAVGSLVVEDAAAAPAGDFPCAVVRVGQVAGPEAEAGVWNRHEWLPGIVASSLYLGALPRDLGAMSRVDWTPAERVAGLVLEAAGVSRAAGRADDITGYYHGVNPHASDWRDLAVAVQDFYGRERIRELIGFGEWVDRLEGTQADGPESVARNPGVKLVDSYRDMARAPGAVVYDMEKTLERCQGVRETTAITPDMMKHWCRQWGF</sequence>
<reference evidence="4 5" key="1">
    <citation type="submission" date="2015-05" db="EMBL/GenBank/DDBJ databases">
        <title>Distinctive expansion of gene families associated with plant cell wall degradation and secondary metabolism in the genomes of grapevine trunk pathogens.</title>
        <authorList>
            <person name="Lawrence D.P."/>
            <person name="Travadon R."/>
            <person name="Rolshausen P.E."/>
            <person name="Baumgartner K."/>
        </authorList>
    </citation>
    <scope>NUCLEOTIDE SEQUENCE [LARGE SCALE GENOMIC DNA]</scope>
    <source>
        <strain evidence="4">DA912</strain>
    </source>
</reference>